<evidence type="ECO:0000313" key="2">
    <source>
        <dbReference type="EMBL" id="CAI2378075.1"/>
    </source>
</evidence>
<feature type="region of interest" description="Disordered" evidence="1">
    <location>
        <begin position="95"/>
        <end position="121"/>
    </location>
</feature>
<dbReference type="EMBL" id="CAMPGE010019765">
    <property type="protein sequence ID" value="CAI2378075.1"/>
    <property type="molecule type" value="Genomic_DNA"/>
</dbReference>
<evidence type="ECO:0000256" key="1">
    <source>
        <dbReference type="SAM" id="MobiDB-lite"/>
    </source>
</evidence>
<name>A0AAD1XSC9_EUPCR</name>
<dbReference type="Proteomes" id="UP001295684">
    <property type="component" value="Unassembled WGS sequence"/>
</dbReference>
<organism evidence="2 3">
    <name type="scientific">Euplotes crassus</name>
    <dbReference type="NCBI Taxonomy" id="5936"/>
    <lineage>
        <taxon>Eukaryota</taxon>
        <taxon>Sar</taxon>
        <taxon>Alveolata</taxon>
        <taxon>Ciliophora</taxon>
        <taxon>Intramacronucleata</taxon>
        <taxon>Spirotrichea</taxon>
        <taxon>Hypotrichia</taxon>
        <taxon>Euplotida</taxon>
        <taxon>Euplotidae</taxon>
        <taxon>Moneuplotes</taxon>
    </lineage>
</organism>
<gene>
    <name evidence="2" type="ORF">ECRASSUSDP1_LOCUS19467</name>
</gene>
<feature type="compositionally biased region" description="Basic residues" evidence="1">
    <location>
        <begin position="105"/>
        <end position="121"/>
    </location>
</feature>
<evidence type="ECO:0000313" key="3">
    <source>
        <dbReference type="Proteomes" id="UP001295684"/>
    </source>
</evidence>
<reference evidence="2" key="1">
    <citation type="submission" date="2023-07" db="EMBL/GenBank/DDBJ databases">
        <authorList>
            <consortium name="AG Swart"/>
            <person name="Singh M."/>
            <person name="Singh A."/>
            <person name="Seah K."/>
            <person name="Emmerich C."/>
        </authorList>
    </citation>
    <scope>NUCLEOTIDE SEQUENCE</scope>
    <source>
        <strain evidence="2">DP1</strain>
    </source>
</reference>
<proteinExistence type="predicted"/>
<comment type="caution">
    <text evidence="2">The sequence shown here is derived from an EMBL/GenBank/DDBJ whole genome shotgun (WGS) entry which is preliminary data.</text>
</comment>
<accession>A0AAD1XSC9</accession>
<dbReference type="AlphaFoldDB" id="A0AAD1XSC9"/>
<protein>
    <submittedName>
        <fullName evidence="2">Uncharacterized protein</fullName>
    </submittedName>
</protein>
<keyword evidence="3" id="KW-1185">Reference proteome</keyword>
<sequence>MFYDDISLFGETPFDDTKLMLCEVPEIDKEDFGMLNDFPSVCELKPHEVIEKRCNREDTIDKFLKSSFLQDKIFEEDDLSKNQFSLSTEEVLENPEKKNVLKTSPTKKSKKPQASRREGLRKRIVKKKPKKPKIAQKVKSFENRTRFCKKHDREMFLVLNRLCKESGISPSEFEGTEFPLSENLMEILEQLITEINWRRSRKIPLLSRIRKLMMDKAFSIRDVKLLTALATQHQSKYGFIDYEAIMYYFPGKTTQALMKAYEDSLS</sequence>